<comment type="caution">
    <text evidence="2">The sequence shown here is derived from an EMBL/GenBank/DDBJ whole genome shotgun (WGS) entry which is preliminary data.</text>
</comment>
<dbReference type="PANTHER" id="PTHR39184:SF1">
    <property type="entry name" value="PBSX PHAGE TERMINASE LARGE SUBUNIT"/>
    <property type="match status" value="1"/>
</dbReference>
<proteinExistence type="predicted"/>
<dbReference type="PANTHER" id="PTHR39184">
    <property type="match status" value="1"/>
</dbReference>
<protein>
    <recommendedName>
        <fullName evidence="1">Phage terminase large subunit N-terminal domain-containing protein</fullName>
    </recommendedName>
</protein>
<accession>A0A0F9D259</accession>
<feature type="domain" description="Phage terminase large subunit N-terminal" evidence="1">
    <location>
        <begin position="23"/>
        <end position="215"/>
    </location>
</feature>
<gene>
    <name evidence="2" type="ORF">LCGC14_2331670</name>
</gene>
<sequence>MSNIYKITTRQAQAISLIKSKALHILLFGGARSSKTVAFLMAEIYRANRYPGSRHLAARWRYSHAKTSLWHESLKPLLTTHSEDTYQLYESDPVHVEFSNGSEIWIGGFDDKERVEKMLGHEYATIYFNEVSQIGYEAVTLGMSRLAQTIPGLTNKAYYDCNPPSPLHWAHKLFIEKVDPVSGDRLKQPDLYRHLRMNPFDNEANLPENYIRDILGALPDRARRRMRDGEWVRAEGMIYEHFRDDMVIPYDELPAMEYYSVGLDFGLNMAACLWGWCGESLYLVDDHGAYNATTSTFNSQINALWNELIPRNVARYCDPSGGERLQEITNGEPANNAVDDGIDFLNTKMEHGEFYVTERATGFLSEVQNYKRDEKERVVKIDDHYMDAGRYGA</sequence>
<name>A0A0F9D259_9ZZZZ</name>
<evidence type="ECO:0000313" key="2">
    <source>
        <dbReference type="EMBL" id="KKL47826.1"/>
    </source>
</evidence>
<dbReference type="InterPro" id="IPR027417">
    <property type="entry name" value="P-loop_NTPase"/>
</dbReference>
<dbReference type="Pfam" id="PF04466">
    <property type="entry name" value="Terminase_3"/>
    <property type="match status" value="1"/>
</dbReference>
<dbReference type="EMBL" id="LAZR01033531">
    <property type="protein sequence ID" value="KKL47826.1"/>
    <property type="molecule type" value="Genomic_DNA"/>
</dbReference>
<dbReference type="InterPro" id="IPR052380">
    <property type="entry name" value="Viral_DNA_packaging_terminase"/>
</dbReference>
<dbReference type="AlphaFoldDB" id="A0A0F9D259"/>
<organism evidence="2">
    <name type="scientific">marine sediment metagenome</name>
    <dbReference type="NCBI Taxonomy" id="412755"/>
    <lineage>
        <taxon>unclassified sequences</taxon>
        <taxon>metagenomes</taxon>
        <taxon>ecological metagenomes</taxon>
    </lineage>
</organism>
<feature type="non-terminal residue" evidence="2">
    <location>
        <position position="393"/>
    </location>
</feature>
<dbReference type="Gene3D" id="3.30.420.280">
    <property type="match status" value="1"/>
</dbReference>
<evidence type="ECO:0000259" key="1">
    <source>
        <dbReference type="Pfam" id="PF04466"/>
    </source>
</evidence>
<dbReference type="InterPro" id="IPR035412">
    <property type="entry name" value="Terminase_L_N"/>
</dbReference>
<dbReference type="Gene3D" id="3.40.50.300">
    <property type="entry name" value="P-loop containing nucleotide triphosphate hydrolases"/>
    <property type="match status" value="1"/>
</dbReference>
<reference evidence="2" key="1">
    <citation type="journal article" date="2015" name="Nature">
        <title>Complex archaea that bridge the gap between prokaryotes and eukaryotes.</title>
        <authorList>
            <person name="Spang A."/>
            <person name="Saw J.H."/>
            <person name="Jorgensen S.L."/>
            <person name="Zaremba-Niedzwiedzka K."/>
            <person name="Martijn J."/>
            <person name="Lind A.E."/>
            <person name="van Eijk R."/>
            <person name="Schleper C."/>
            <person name="Guy L."/>
            <person name="Ettema T.J."/>
        </authorList>
    </citation>
    <scope>NUCLEOTIDE SEQUENCE</scope>
</reference>